<sequence>MSASRCYLDYNATSPLRLSAREACVAALDLAGNASSIHREGREARRFIEDARRRVGGLFAAAPEQVVFTSGATEAANLMLTPELASPTAPRGIRRLLVQATEHSAVLRGHRFAPDAVTLLRVRPDGVIDLTGLAEALASDGGSPALLALQAANNETGVLQPLREAADLVHASGGLVACDAVQVAGRVAVSLADTGVDVACLSGHKLGGPQGTGAVVLRKGIVLGPAVLRGGGQERGSRSGTENVAGIAGFGAAAAEAGETDGTGRLSELQKLLEKGLADVAADVVVFGAAAPRLPNTTCFAVPHTSAEVLLIALDLAGIAVSTGSACSSGKVSRSHVLEAMGVGPHLSQGALRVSTGWASTTDDIARFLDAFGAALRRMHKRPFAAAA</sequence>
<feature type="domain" description="Aminotransferase class V" evidence="13">
    <location>
        <begin position="7"/>
        <end position="368"/>
    </location>
</feature>
<dbReference type="GO" id="GO:0046872">
    <property type="term" value="F:metal ion binding"/>
    <property type="evidence" value="ECO:0007669"/>
    <property type="project" value="UniProtKB-KW"/>
</dbReference>
<dbReference type="InterPro" id="IPR015422">
    <property type="entry name" value="PyrdxlP-dep_Trfase_small"/>
</dbReference>
<dbReference type="EC" id="2.8.1.7" evidence="4"/>
<evidence type="ECO:0000256" key="9">
    <source>
        <dbReference type="ARBA" id="ARBA00023004"/>
    </source>
</evidence>
<evidence type="ECO:0000259" key="13">
    <source>
        <dbReference type="Pfam" id="PF00266"/>
    </source>
</evidence>
<dbReference type="Gene3D" id="1.10.260.50">
    <property type="match status" value="1"/>
</dbReference>
<evidence type="ECO:0000256" key="2">
    <source>
        <dbReference type="ARBA" id="ARBA00003120"/>
    </source>
</evidence>
<evidence type="ECO:0000256" key="1">
    <source>
        <dbReference type="ARBA" id="ARBA00001933"/>
    </source>
</evidence>
<keyword evidence="6" id="KW-0808">Transferase</keyword>
<dbReference type="Gene3D" id="3.90.1150.10">
    <property type="entry name" value="Aspartate Aminotransferase, domain 1"/>
    <property type="match status" value="1"/>
</dbReference>
<evidence type="ECO:0000313" key="15">
    <source>
        <dbReference type="Proteomes" id="UP001165667"/>
    </source>
</evidence>
<keyword evidence="15" id="KW-1185">Reference proteome</keyword>
<dbReference type="AlphaFoldDB" id="A0AA42CNT9"/>
<evidence type="ECO:0000256" key="10">
    <source>
        <dbReference type="ARBA" id="ARBA00023014"/>
    </source>
</evidence>
<dbReference type="InterPro" id="IPR020578">
    <property type="entry name" value="Aminotrans_V_PyrdxlP_BS"/>
</dbReference>
<reference evidence="14" key="1">
    <citation type="submission" date="2022-05" db="EMBL/GenBank/DDBJ databases">
        <authorList>
            <person name="Pankratov T."/>
        </authorList>
    </citation>
    <scope>NUCLEOTIDE SEQUENCE</scope>
    <source>
        <strain evidence="14">BP6-180914</strain>
    </source>
</reference>
<evidence type="ECO:0000313" key="14">
    <source>
        <dbReference type="EMBL" id="MCW6509737.1"/>
    </source>
</evidence>
<dbReference type="PANTHER" id="PTHR11601:SF34">
    <property type="entry name" value="CYSTEINE DESULFURASE"/>
    <property type="match status" value="1"/>
</dbReference>
<dbReference type="Proteomes" id="UP001165667">
    <property type="component" value="Unassembled WGS sequence"/>
</dbReference>
<evidence type="ECO:0000256" key="5">
    <source>
        <dbReference type="ARBA" id="ARBA00013558"/>
    </source>
</evidence>
<dbReference type="EMBL" id="JAMOIM010000011">
    <property type="protein sequence ID" value="MCW6509737.1"/>
    <property type="molecule type" value="Genomic_DNA"/>
</dbReference>
<dbReference type="GO" id="GO:0051536">
    <property type="term" value="F:iron-sulfur cluster binding"/>
    <property type="evidence" value="ECO:0007669"/>
    <property type="project" value="UniProtKB-KW"/>
</dbReference>
<comment type="cofactor">
    <cofactor evidence="1 12">
        <name>pyridoxal 5'-phosphate</name>
        <dbReference type="ChEBI" id="CHEBI:597326"/>
    </cofactor>
</comment>
<gene>
    <name evidence="14" type="ORF">M8523_17105</name>
</gene>
<name>A0AA42CNT9_9HYPH</name>
<keyword evidence="8" id="KW-0663">Pyridoxal phosphate</keyword>
<comment type="similarity">
    <text evidence="3">Belongs to the class-V pyridoxal-phosphate-dependent aminotransferase family. NifS/IscS subfamily.</text>
</comment>
<dbReference type="InterPro" id="IPR015421">
    <property type="entry name" value="PyrdxlP-dep_Trfase_major"/>
</dbReference>
<dbReference type="InterPro" id="IPR015424">
    <property type="entry name" value="PyrdxlP-dep_Trfase"/>
</dbReference>
<evidence type="ECO:0000256" key="6">
    <source>
        <dbReference type="ARBA" id="ARBA00022679"/>
    </source>
</evidence>
<evidence type="ECO:0000256" key="7">
    <source>
        <dbReference type="ARBA" id="ARBA00022723"/>
    </source>
</evidence>
<dbReference type="Pfam" id="PF00266">
    <property type="entry name" value="Aminotran_5"/>
    <property type="match status" value="1"/>
</dbReference>
<comment type="catalytic activity">
    <reaction evidence="11">
        <text>(sulfur carrier)-H + L-cysteine = (sulfur carrier)-SH + L-alanine</text>
        <dbReference type="Rhea" id="RHEA:43892"/>
        <dbReference type="Rhea" id="RHEA-COMP:14737"/>
        <dbReference type="Rhea" id="RHEA-COMP:14739"/>
        <dbReference type="ChEBI" id="CHEBI:29917"/>
        <dbReference type="ChEBI" id="CHEBI:35235"/>
        <dbReference type="ChEBI" id="CHEBI:57972"/>
        <dbReference type="ChEBI" id="CHEBI:64428"/>
        <dbReference type="EC" id="2.8.1.7"/>
    </reaction>
</comment>
<accession>A0AA42CNT9</accession>
<evidence type="ECO:0000256" key="12">
    <source>
        <dbReference type="RuleBase" id="RU004504"/>
    </source>
</evidence>
<dbReference type="PANTHER" id="PTHR11601">
    <property type="entry name" value="CYSTEINE DESULFURYLASE FAMILY MEMBER"/>
    <property type="match status" value="1"/>
</dbReference>
<evidence type="ECO:0000256" key="8">
    <source>
        <dbReference type="ARBA" id="ARBA00022898"/>
    </source>
</evidence>
<dbReference type="RefSeq" id="WP_282586110.1">
    <property type="nucleotide sequence ID" value="NZ_JAMOIM010000011.1"/>
</dbReference>
<comment type="function">
    <text evidence="2">Catalyzes the removal of elemental sulfur atoms from cysteine to produce alanine. Seems to participate in the biosynthesis of the nitrogenase metalloclusters by providing the inorganic sulfur required for the Fe-S core formation.</text>
</comment>
<dbReference type="InterPro" id="IPR000192">
    <property type="entry name" value="Aminotrans_V_dom"/>
</dbReference>
<keyword evidence="9" id="KW-0408">Iron</keyword>
<dbReference type="InterPro" id="IPR016454">
    <property type="entry name" value="Cysteine_dSase"/>
</dbReference>
<evidence type="ECO:0000256" key="3">
    <source>
        <dbReference type="ARBA" id="ARBA00006490"/>
    </source>
</evidence>
<comment type="caution">
    <text evidence="14">The sequence shown here is derived from an EMBL/GenBank/DDBJ whole genome shotgun (WGS) entry which is preliminary data.</text>
</comment>
<dbReference type="SUPFAM" id="SSF53383">
    <property type="entry name" value="PLP-dependent transferases"/>
    <property type="match status" value="1"/>
</dbReference>
<dbReference type="PROSITE" id="PS00595">
    <property type="entry name" value="AA_TRANSFER_CLASS_5"/>
    <property type="match status" value="1"/>
</dbReference>
<keyword evidence="7" id="KW-0479">Metal-binding</keyword>
<keyword evidence="10" id="KW-0411">Iron-sulfur</keyword>
<evidence type="ECO:0000256" key="4">
    <source>
        <dbReference type="ARBA" id="ARBA00012239"/>
    </source>
</evidence>
<protein>
    <recommendedName>
        <fullName evidence="5">Cysteine desulfurase</fullName>
        <ecNumber evidence="4">2.8.1.7</ecNumber>
    </recommendedName>
</protein>
<dbReference type="Gene3D" id="3.40.640.10">
    <property type="entry name" value="Type I PLP-dependent aspartate aminotransferase-like (Major domain)"/>
    <property type="match status" value="1"/>
</dbReference>
<dbReference type="GO" id="GO:0031071">
    <property type="term" value="F:cysteine desulfurase activity"/>
    <property type="evidence" value="ECO:0007669"/>
    <property type="project" value="UniProtKB-EC"/>
</dbReference>
<dbReference type="PIRSF" id="PIRSF005572">
    <property type="entry name" value="NifS"/>
    <property type="match status" value="1"/>
</dbReference>
<organism evidence="14 15">
    <name type="scientific">Lichenifustis flavocetrariae</name>
    <dbReference type="NCBI Taxonomy" id="2949735"/>
    <lineage>
        <taxon>Bacteria</taxon>
        <taxon>Pseudomonadati</taxon>
        <taxon>Pseudomonadota</taxon>
        <taxon>Alphaproteobacteria</taxon>
        <taxon>Hyphomicrobiales</taxon>
        <taxon>Lichenihabitantaceae</taxon>
        <taxon>Lichenifustis</taxon>
    </lineage>
</organism>
<proteinExistence type="inferred from homology"/>
<evidence type="ECO:0000256" key="11">
    <source>
        <dbReference type="ARBA" id="ARBA00050776"/>
    </source>
</evidence>